<dbReference type="SUPFAM" id="SSF52540">
    <property type="entry name" value="P-loop containing nucleoside triphosphate hydrolases"/>
    <property type="match status" value="1"/>
</dbReference>
<dbReference type="Proteomes" id="UP000603453">
    <property type="component" value="Unassembled WGS sequence"/>
</dbReference>
<dbReference type="GO" id="GO:0002376">
    <property type="term" value="P:immune system process"/>
    <property type="evidence" value="ECO:0007669"/>
    <property type="project" value="UniProtKB-KW"/>
</dbReference>
<keyword evidence="5" id="KW-0862">Zinc</keyword>
<dbReference type="EMBL" id="JAEPRD010000011">
    <property type="protein sequence ID" value="KAG2210582.1"/>
    <property type="molecule type" value="Genomic_DNA"/>
</dbReference>
<evidence type="ECO:0000259" key="8">
    <source>
        <dbReference type="PROSITE" id="PS51981"/>
    </source>
</evidence>
<dbReference type="OrthoDB" id="2423195at2759"/>
<dbReference type="PANTHER" id="PTHR10887:SF341">
    <property type="entry name" value="NFX1-TYPE ZINC FINGER-CONTAINING PROTEIN 1"/>
    <property type="match status" value="1"/>
</dbReference>
<dbReference type="Pfam" id="PF20173">
    <property type="entry name" value="ZnF_RZ-type"/>
    <property type="match status" value="1"/>
</dbReference>
<dbReference type="GO" id="GO:0031048">
    <property type="term" value="P:regulatory ncRNA-mediated heterochromatin formation"/>
    <property type="evidence" value="ECO:0007669"/>
    <property type="project" value="TreeGrafter"/>
</dbReference>
<feature type="compositionally biased region" description="Polar residues" evidence="7">
    <location>
        <begin position="22"/>
        <end position="44"/>
    </location>
</feature>
<dbReference type="Gene3D" id="3.40.50.300">
    <property type="entry name" value="P-loop containing nucleotide triphosphate hydrolases"/>
    <property type="match status" value="3"/>
</dbReference>
<name>A0A8H7RHW4_9FUNG</name>
<comment type="subcellular location">
    <subcellularLocation>
        <location evidence="1">Cytoplasm</location>
    </subcellularLocation>
</comment>
<dbReference type="GO" id="GO:0031380">
    <property type="term" value="C:nuclear RNA-directed RNA polymerase complex"/>
    <property type="evidence" value="ECO:0007669"/>
    <property type="project" value="TreeGrafter"/>
</dbReference>
<organism evidence="9 10">
    <name type="scientific">Mucor saturninus</name>
    <dbReference type="NCBI Taxonomy" id="64648"/>
    <lineage>
        <taxon>Eukaryota</taxon>
        <taxon>Fungi</taxon>
        <taxon>Fungi incertae sedis</taxon>
        <taxon>Mucoromycota</taxon>
        <taxon>Mucoromycotina</taxon>
        <taxon>Mucoromycetes</taxon>
        <taxon>Mucorales</taxon>
        <taxon>Mucorineae</taxon>
        <taxon>Mucoraceae</taxon>
        <taxon>Mucor</taxon>
    </lineage>
</organism>
<dbReference type="InterPro" id="IPR045055">
    <property type="entry name" value="DNA2/NAM7-like"/>
</dbReference>
<feature type="compositionally biased region" description="Low complexity" evidence="7">
    <location>
        <begin position="92"/>
        <end position="133"/>
    </location>
</feature>
<comment type="caution">
    <text evidence="9">The sequence shown here is derived from an EMBL/GenBank/DDBJ whole genome shotgun (WGS) entry which is preliminary data.</text>
</comment>
<dbReference type="InterPro" id="IPR027417">
    <property type="entry name" value="P-loop_NTPase"/>
</dbReference>
<accession>A0A8H7RHW4</accession>
<feature type="compositionally biased region" description="Polar residues" evidence="7">
    <location>
        <begin position="64"/>
        <end position="91"/>
    </location>
</feature>
<evidence type="ECO:0000256" key="6">
    <source>
        <dbReference type="ARBA" id="ARBA00022859"/>
    </source>
</evidence>
<keyword evidence="10" id="KW-1185">Reference proteome</keyword>
<gene>
    <name evidence="9" type="ORF">INT47_002524</name>
</gene>
<dbReference type="InterPro" id="IPR046439">
    <property type="entry name" value="ZF_RZ_dom"/>
</dbReference>
<dbReference type="InterPro" id="IPR041679">
    <property type="entry name" value="DNA2/NAM7-like_C"/>
</dbReference>
<feature type="region of interest" description="Disordered" evidence="7">
    <location>
        <begin position="22"/>
        <end position="176"/>
    </location>
</feature>
<evidence type="ECO:0000256" key="4">
    <source>
        <dbReference type="ARBA" id="ARBA00022771"/>
    </source>
</evidence>
<proteinExistence type="predicted"/>
<sequence>MVNNSEELKTIETTARLLKSSLTSQNSTRLNSKWSNKPRQQDFSSMDDIKPTTKTILKRPTPVVTHNSIGTRRQSQNTPPVKATSVTSPIPDSNNNNWAADTNNNNWASDSNNNNWTADSNNNNRTADSNNNNWSDVTSWDNITDKSSNYSTKHEISPGIADRTPPRSRPRTRDQTIDSVSHVKIAPFITRFEDIKSEAMNSWEEGVDLRLEMRPPTKKKPTEWLKDSEFVSNNSITSPVTNNISPAWLQTTSTKKTYVEAAENRIQDRKTPEWALEDGGGRAIQPQAMEIPYGYQQQPWAPNSHNMQHMMMMPSPYMQIQPTMYPTSRDNEYFQYFYKVVRDCNIPNTIVAFQKKVEKILRYLPEFSPRTFAKLLEALVPVLKYEISQKQLQTAQCIREAWQFFVYYLTRHLQAYANTPEDLVSAVTVCSSLIYHTPKIYKELPMADIMRLFESVKDMFTADLNKECLKHLRLLKAIPDIKETSWRDMDERLPSIPSAETIVEDAINKVNVLIDYEAKKEIYIANKAHNPWPNVDLLNYSLVHFMMLREELIRPIQNTIHEYFTGKPAHDFEMPFGCAVFEGTKPKATTLLVSSSEVAVVFSLGTPLLHDEIIDSFQEGSFVIILPESQSPFNLSDRHNEMMLVAKGSMMGHAIRAATSKSRRLVSIHINKDDIGRMDWSSTYTLVTCRTNATSTLSVLSWLHKEYVGLKKERFSAVLTPRILAANNILSDSQLTAWDAENTESALATNQDAVPDYLTGVEVDVSCLMANRGYYKARPGENSWPRHASEWENVSPSKRPALYNISPSQLTAIKFAMSHRIAVISGAPGTGKTFIASKLAIMMSGALNAGQFHQPVLIISKSQSSLDDILKNVLKSVPDVIRFGGEPWDATLLTKQATKLVEPIVVSDANHRHHQHWERQLCKNQMKLNALFIARFQAFEHDPAVLSTAISPQYLKCLQEGYMKNQRQTYTPNDLAIWKLWAASDDKTNNYPAAQAQSRESDLAQFALESAYLKKTGRGLMPIVDTTYIQKRFGFIGNSPMHVLPIVESTKWPFEDSSRSSHDLRAELIQVWKRIPLERVWSASKEEKTAIIDALANVLIHYIDQEIHDIIQDQNKVAKSFDESLIQKWVYLCRFNRVIGLTADFAATHRDLISNLWPRAVIVDEASEILESTLVSTILGPRTEHVVLLGNNDNLAKPPLINAGLAGNPRNLDVSLFERWKRSGSEMVLLEEQWRMHTEVASIVNQFNSIKDDNADLLITAPLASCNENMVDGSKPQAEILYGITQRAFYLKYDQSADSRRSVAYSLSLTTDLTEAEVDEARFVAFFAVYLSQQPYPKANITILTTNFLQKFLIRAILREEAPKRTCFKSNISKISIDTIEQNVGREDDFTIISTATPGYSFSTFDNVSNALTRSKYGIFVIGKPEVDDVHQRWKDFAAYMESRDLTGPHIQLTCHAHGDTFSVSKWQDFDQVRNGGCSMPCNTLMSDGHVCQETCHFLSHEEIICKEPCNRPRPSRCDHVCKQKCFECSKNGTCAPCKEETTVMMKCGHPLTGICHTLQNLDDVDCKALVRVVLPCGHEIETECHNTKFIKKIKCNVRSTVWLDCGHEVIAQCGVPTACTEVCDQFYECGHPCKEMVNVVLNTLMTVTNVMQLVPNNLFVAMDVTTVVQILIDIPSVVSKSAITFVLTNINAVENVGETALNVLVLVLTNVITTNVQKNVMRFVIDLPVTTLVNSGSTARNHACPGLCGEPCPPCSICFSELKCSISLRTLSEFDHGEKVYALPECGCVFSVESLDMYFLNQAKNGDHTAIKLWGCPTCQKTIYRAFRYQKYIKTEIGLVNAIKTQIEKERQKLTFNEKTQIINAMNDETKHGIHNMVGGRWFVCPNQHPYFVGDCGGATQISKCPECDAPIGGTQHRVVESNRFYGEFDGSNAPAWPGQPDRP</sequence>
<dbReference type="Pfam" id="PF13087">
    <property type="entry name" value="AAA_12"/>
    <property type="match status" value="1"/>
</dbReference>
<dbReference type="PANTHER" id="PTHR10887">
    <property type="entry name" value="DNA2/NAM7 HELICASE FAMILY"/>
    <property type="match status" value="1"/>
</dbReference>
<protein>
    <recommendedName>
        <fullName evidence="8">RZ-type domain-containing protein</fullName>
    </recommendedName>
</protein>
<dbReference type="InterPro" id="IPR041677">
    <property type="entry name" value="DNA2/NAM7_AAA_11"/>
</dbReference>
<evidence type="ECO:0000256" key="7">
    <source>
        <dbReference type="SAM" id="MobiDB-lite"/>
    </source>
</evidence>
<evidence type="ECO:0000256" key="1">
    <source>
        <dbReference type="ARBA" id="ARBA00004496"/>
    </source>
</evidence>
<dbReference type="GO" id="GO:0005737">
    <property type="term" value="C:cytoplasm"/>
    <property type="evidence" value="ECO:0007669"/>
    <property type="project" value="UniProtKB-SubCell"/>
</dbReference>
<keyword evidence="4" id="KW-0863">Zinc-finger</keyword>
<keyword evidence="2" id="KW-0963">Cytoplasm</keyword>
<keyword evidence="6" id="KW-0391">Immunity</keyword>
<evidence type="ECO:0000256" key="5">
    <source>
        <dbReference type="ARBA" id="ARBA00022833"/>
    </source>
</evidence>
<evidence type="ECO:0000256" key="2">
    <source>
        <dbReference type="ARBA" id="ARBA00022490"/>
    </source>
</evidence>
<evidence type="ECO:0000256" key="3">
    <source>
        <dbReference type="ARBA" id="ARBA00022723"/>
    </source>
</evidence>
<reference evidence="9" key="1">
    <citation type="submission" date="2020-12" db="EMBL/GenBank/DDBJ databases">
        <title>Metabolic potential, ecology and presence of endohyphal bacteria is reflected in genomic diversity of Mucoromycotina.</title>
        <authorList>
            <person name="Muszewska A."/>
            <person name="Okrasinska A."/>
            <person name="Steczkiewicz K."/>
            <person name="Drgas O."/>
            <person name="Orlowska M."/>
            <person name="Perlinska-Lenart U."/>
            <person name="Aleksandrzak-Piekarczyk T."/>
            <person name="Szatraj K."/>
            <person name="Zielenkiewicz U."/>
            <person name="Pilsyk S."/>
            <person name="Malc E."/>
            <person name="Mieczkowski P."/>
            <person name="Kruszewska J.S."/>
            <person name="Biernat P."/>
            <person name="Pawlowska J."/>
        </authorList>
    </citation>
    <scope>NUCLEOTIDE SEQUENCE</scope>
    <source>
        <strain evidence="9">WA0000017839</strain>
    </source>
</reference>
<evidence type="ECO:0000313" key="10">
    <source>
        <dbReference type="Proteomes" id="UP000603453"/>
    </source>
</evidence>
<feature type="domain" description="RZ-type" evidence="8">
    <location>
        <begin position="1855"/>
        <end position="1935"/>
    </location>
</feature>
<evidence type="ECO:0000313" key="9">
    <source>
        <dbReference type="EMBL" id="KAG2210582.1"/>
    </source>
</evidence>
<keyword evidence="3" id="KW-0479">Metal-binding</keyword>
<dbReference type="GO" id="GO:0004386">
    <property type="term" value="F:helicase activity"/>
    <property type="evidence" value="ECO:0007669"/>
    <property type="project" value="InterPro"/>
</dbReference>
<feature type="compositionally biased region" description="Polar residues" evidence="7">
    <location>
        <begin position="134"/>
        <end position="151"/>
    </location>
</feature>
<dbReference type="Pfam" id="PF13086">
    <property type="entry name" value="AAA_11"/>
    <property type="match status" value="1"/>
</dbReference>
<dbReference type="GO" id="GO:0008270">
    <property type="term" value="F:zinc ion binding"/>
    <property type="evidence" value="ECO:0007669"/>
    <property type="project" value="UniProtKB-KW"/>
</dbReference>
<dbReference type="PROSITE" id="PS51981">
    <property type="entry name" value="ZF_RZ"/>
    <property type="match status" value="1"/>
</dbReference>